<evidence type="ECO:0000313" key="4">
    <source>
        <dbReference type="Proteomes" id="UP001157910"/>
    </source>
</evidence>
<name>A0ABY1QL80_9SPHN</name>
<dbReference type="EMBL" id="FXUI01000006">
    <property type="protein sequence ID" value="SMP71460.1"/>
    <property type="molecule type" value="Genomic_DNA"/>
</dbReference>
<dbReference type="SUPFAM" id="SSF52499">
    <property type="entry name" value="Isochorismatase-like hydrolases"/>
    <property type="match status" value="1"/>
</dbReference>
<dbReference type="InterPro" id="IPR000868">
    <property type="entry name" value="Isochorismatase-like_dom"/>
</dbReference>
<proteinExistence type="predicted"/>
<feature type="domain" description="Isochorismatase-like" evidence="2">
    <location>
        <begin position="21"/>
        <end position="188"/>
    </location>
</feature>
<comment type="caution">
    <text evidence="3">The sequence shown here is derived from an EMBL/GenBank/DDBJ whole genome shotgun (WGS) entry which is preliminary data.</text>
</comment>
<dbReference type="PANTHER" id="PTHR43540:SF6">
    <property type="entry name" value="ISOCHORISMATASE-LIKE DOMAIN-CONTAINING PROTEIN"/>
    <property type="match status" value="1"/>
</dbReference>
<evidence type="ECO:0000256" key="1">
    <source>
        <dbReference type="ARBA" id="ARBA00022801"/>
    </source>
</evidence>
<accession>A0ABY1QL80</accession>
<dbReference type="PANTHER" id="PTHR43540">
    <property type="entry name" value="PEROXYUREIDOACRYLATE/UREIDOACRYLATE AMIDOHYDROLASE-RELATED"/>
    <property type="match status" value="1"/>
</dbReference>
<dbReference type="Pfam" id="PF00857">
    <property type="entry name" value="Isochorismatase"/>
    <property type="match status" value="1"/>
</dbReference>
<dbReference type="InterPro" id="IPR036380">
    <property type="entry name" value="Isochorismatase-like_sf"/>
</dbReference>
<dbReference type="RefSeq" id="WP_283406254.1">
    <property type="nucleotide sequence ID" value="NZ_FXUI01000006.1"/>
</dbReference>
<keyword evidence="4" id="KW-1185">Reference proteome</keyword>
<reference evidence="3 4" key="1">
    <citation type="submission" date="2017-05" db="EMBL/GenBank/DDBJ databases">
        <authorList>
            <person name="Varghese N."/>
            <person name="Submissions S."/>
        </authorList>
    </citation>
    <scope>NUCLEOTIDE SEQUENCE [LARGE SCALE GENOMIC DNA]</scope>
    <source>
        <strain evidence="3 4">SM16</strain>
    </source>
</reference>
<evidence type="ECO:0000259" key="2">
    <source>
        <dbReference type="Pfam" id="PF00857"/>
    </source>
</evidence>
<dbReference type="Proteomes" id="UP001157910">
    <property type="component" value="Unassembled WGS sequence"/>
</dbReference>
<gene>
    <name evidence="3" type="ORF">SAMN06296065_10610</name>
</gene>
<keyword evidence="1" id="KW-0378">Hydrolase</keyword>
<sequence length="205" mass="22834">MMMGEGLIETDDEAAPKADRAALLIIDMMNCFDFEGAEDLLPPALDAARAILSLREKVERLGWPVIYVNDNFGEWHSERSRLVERAMARKNPVAEMLQPRDDDFFIIKPQFSGFYSTNLPVLLPKLGVSRLILSGIAADICVLFTAADAHMREYDLWVPKDVVAAVSEERKNWALGIMEASMGAETAATHDLSPQDWLSRLPQAG</sequence>
<evidence type="ECO:0000313" key="3">
    <source>
        <dbReference type="EMBL" id="SMP71460.1"/>
    </source>
</evidence>
<dbReference type="InterPro" id="IPR050272">
    <property type="entry name" value="Isochorismatase-like_hydrls"/>
</dbReference>
<protein>
    <submittedName>
        <fullName evidence="3">Nicotinamidase-related amidase</fullName>
    </submittedName>
</protein>
<organism evidence="3 4">
    <name type="scientific">Novosphingobium panipatense</name>
    <dbReference type="NCBI Taxonomy" id="428991"/>
    <lineage>
        <taxon>Bacteria</taxon>
        <taxon>Pseudomonadati</taxon>
        <taxon>Pseudomonadota</taxon>
        <taxon>Alphaproteobacteria</taxon>
        <taxon>Sphingomonadales</taxon>
        <taxon>Sphingomonadaceae</taxon>
        <taxon>Novosphingobium</taxon>
    </lineage>
</organism>
<dbReference type="Gene3D" id="3.40.50.850">
    <property type="entry name" value="Isochorismatase-like"/>
    <property type="match status" value="1"/>
</dbReference>
<dbReference type="CDD" id="cd00431">
    <property type="entry name" value="cysteine_hydrolases"/>
    <property type="match status" value="1"/>
</dbReference>